<evidence type="ECO:0000256" key="7">
    <source>
        <dbReference type="ARBA" id="ARBA00023136"/>
    </source>
</evidence>
<feature type="transmembrane region" description="Helical" evidence="8">
    <location>
        <begin position="39"/>
        <end position="61"/>
    </location>
</feature>
<sequence>MIALAPMSAVLLGALAALGLAMLLCGIRIVRGPSLLDQVLAFDCFVLNVVGAVLVSSMLLGTTLFIDVVLVITLLGFAGTVALAAYVEGTLVD</sequence>
<evidence type="ECO:0000256" key="8">
    <source>
        <dbReference type="SAM" id="Phobius"/>
    </source>
</evidence>
<keyword evidence="6 8" id="KW-1133">Transmembrane helix</keyword>
<dbReference type="Pfam" id="PF04066">
    <property type="entry name" value="MrpF_PhaF"/>
    <property type="match status" value="1"/>
</dbReference>
<dbReference type="AlphaFoldDB" id="A0A4P2Q876"/>
<keyword evidence="7 8" id="KW-0472">Membrane</keyword>
<feature type="transmembrane region" description="Helical" evidence="8">
    <location>
        <begin position="68"/>
        <end position="87"/>
    </location>
</feature>
<proteinExistence type="inferred from homology"/>
<dbReference type="PANTHER" id="PTHR34702">
    <property type="entry name" value="NA(+)/H(+) ANTIPORTER SUBUNIT F1"/>
    <property type="match status" value="1"/>
</dbReference>
<evidence type="ECO:0000256" key="2">
    <source>
        <dbReference type="ARBA" id="ARBA00009212"/>
    </source>
</evidence>
<keyword evidence="3" id="KW-0813">Transport</keyword>
<accession>A0A4P2Q876</accession>
<evidence type="ECO:0000313" key="10">
    <source>
        <dbReference type="Proteomes" id="UP000295781"/>
    </source>
</evidence>
<dbReference type="GO" id="GO:0015385">
    <property type="term" value="F:sodium:proton antiporter activity"/>
    <property type="evidence" value="ECO:0007669"/>
    <property type="project" value="TreeGrafter"/>
</dbReference>
<organism evidence="9 10">
    <name type="scientific">Sorangium cellulosum</name>
    <name type="common">Polyangium cellulosum</name>
    <dbReference type="NCBI Taxonomy" id="56"/>
    <lineage>
        <taxon>Bacteria</taxon>
        <taxon>Pseudomonadati</taxon>
        <taxon>Myxococcota</taxon>
        <taxon>Polyangia</taxon>
        <taxon>Polyangiales</taxon>
        <taxon>Polyangiaceae</taxon>
        <taxon>Sorangium</taxon>
    </lineage>
</organism>
<comment type="similarity">
    <text evidence="2">Belongs to the CPA3 antiporters (TC 2.A.63) subunit F family.</text>
</comment>
<evidence type="ECO:0000256" key="1">
    <source>
        <dbReference type="ARBA" id="ARBA00004651"/>
    </source>
</evidence>
<comment type="subcellular location">
    <subcellularLocation>
        <location evidence="1">Cell membrane</location>
        <topology evidence="1">Multi-pass membrane protein</topology>
    </subcellularLocation>
</comment>
<evidence type="ECO:0000313" key="9">
    <source>
        <dbReference type="EMBL" id="AUX25767.1"/>
    </source>
</evidence>
<evidence type="ECO:0000256" key="6">
    <source>
        <dbReference type="ARBA" id="ARBA00022989"/>
    </source>
</evidence>
<dbReference type="PANTHER" id="PTHR34702:SF1">
    <property type="entry name" value="NA(+)_H(+) ANTIPORTER SUBUNIT F"/>
    <property type="match status" value="1"/>
</dbReference>
<dbReference type="InterPro" id="IPR007208">
    <property type="entry name" value="MrpF/PhaF-like"/>
</dbReference>
<name>A0A4P2Q876_SORCE</name>
<dbReference type="GO" id="GO:0005886">
    <property type="term" value="C:plasma membrane"/>
    <property type="evidence" value="ECO:0007669"/>
    <property type="project" value="UniProtKB-SubCell"/>
</dbReference>
<protein>
    <submittedName>
        <fullName evidence="9">Cation:proton antiporter</fullName>
    </submittedName>
</protein>
<reference evidence="9 10" key="1">
    <citation type="submission" date="2015-09" db="EMBL/GenBank/DDBJ databases">
        <title>Sorangium comparison.</title>
        <authorList>
            <person name="Zaburannyi N."/>
            <person name="Bunk B."/>
            <person name="Overmann J."/>
            <person name="Mueller R."/>
        </authorList>
    </citation>
    <scope>NUCLEOTIDE SEQUENCE [LARGE SCALE GENOMIC DNA]</scope>
    <source>
        <strain evidence="9 10">So ceGT47</strain>
    </source>
</reference>
<gene>
    <name evidence="9" type="ORF">SOCEGT47_063180</name>
</gene>
<evidence type="ECO:0000256" key="5">
    <source>
        <dbReference type="ARBA" id="ARBA00022692"/>
    </source>
</evidence>
<keyword evidence="5 8" id="KW-0812">Transmembrane</keyword>
<evidence type="ECO:0000256" key="4">
    <source>
        <dbReference type="ARBA" id="ARBA00022475"/>
    </source>
</evidence>
<dbReference type="EMBL" id="CP012670">
    <property type="protein sequence ID" value="AUX25767.1"/>
    <property type="molecule type" value="Genomic_DNA"/>
</dbReference>
<dbReference type="Proteomes" id="UP000295781">
    <property type="component" value="Chromosome"/>
</dbReference>
<evidence type="ECO:0000256" key="3">
    <source>
        <dbReference type="ARBA" id="ARBA00022448"/>
    </source>
</evidence>
<keyword evidence="4" id="KW-1003">Cell membrane</keyword>